<feature type="domain" description="Helix-hairpin-helix DNA-binding motif class 1" evidence="22">
    <location>
        <begin position="128"/>
        <end position="147"/>
    </location>
</feature>
<dbReference type="SMART" id="SM00481">
    <property type="entry name" value="POLIIIAc"/>
    <property type="match status" value="1"/>
</dbReference>
<evidence type="ECO:0000256" key="14">
    <source>
        <dbReference type="ARBA" id="ARBA00023053"/>
    </source>
</evidence>
<keyword evidence="11" id="KW-0227">DNA damage</keyword>
<sequence>MKNQEIANILYDIADYLEMDAVPFKPYAYQRVALVLETMEEDVEKLYQGGGLKALEAIPGVGKNIAEKIEEYLKTGKIKYYEQFKKRLPLNLKEMTSVEGMGPKKAKVLYQKLGVKDLKDLEKAAKSHQIAPLFGFGEKTEKNILEGIKFLKRSKGRFLLGEILPKAQEVYDKLKNLKEVERIDLAGSLRRRKETIGDVDFLVISKNPVPVVDFFVKQTGVVKIWGQGKTKASVRIKDGFDMDMRVVPKKSYGAALQYFTGSKEHNIVTRKIAMDKGLKLSEYGLFRGQRMVASASEEDIYQALGMQYPEPEIRENQGEIEAALRHKLPELIGYQDIKGDLHCHSDWDGGKNTIEELAQATLDMGYQYLGISDHTKFLRLEHGLDEKRLTQRNKEIDKINYKLKTINYKLKVLKGAEVNILNDGLVDIKDESLRELDFVIAGVHSSFKMDKNMMTERIIAAMKNPNIDIISHPTGRLIKIRDEYQIDFDRILKAAKQYGVILEINASPQRLDLNGQNVRRAKEAGVKMVINTDAHHKNQLRLIAFGIAQARRGWAEAKDIINTQPLDKLLNFFR</sequence>
<dbReference type="InterPro" id="IPR029398">
    <property type="entry name" value="PolB_thumb"/>
</dbReference>
<dbReference type="SUPFAM" id="SSF89550">
    <property type="entry name" value="PHP domain-like"/>
    <property type="match status" value="1"/>
</dbReference>
<dbReference type="PANTHER" id="PTHR36928:SF1">
    <property type="entry name" value="PHOSPHATASE YCDX-RELATED"/>
    <property type="match status" value="1"/>
</dbReference>
<dbReference type="PIRSF" id="PIRSF005047">
    <property type="entry name" value="UCP005047_YshC"/>
    <property type="match status" value="1"/>
</dbReference>
<dbReference type="InterPro" id="IPR047967">
    <property type="entry name" value="PolX_PHP"/>
</dbReference>
<dbReference type="Pfam" id="PF14716">
    <property type="entry name" value="HHH_8"/>
    <property type="match status" value="1"/>
</dbReference>
<evidence type="ECO:0000259" key="22">
    <source>
        <dbReference type="SMART" id="SM00278"/>
    </source>
</evidence>
<dbReference type="NCBIfam" id="NF006375">
    <property type="entry name" value="PRK08609.1"/>
    <property type="match status" value="1"/>
</dbReference>
<evidence type="ECO:0000256" key="17">
    <source>
        <dbReference type="ARBA" id="ARBA00035726"/>
    </source>
</evidence>
<dbReference type="InterPro" id="IPR027421">
    <property type="entry name" value="DNA_pol_lamdba_lyase_dom_sf"/>
</dbReference>
<evidence type="ECO:0000256" key="11">
    <source>
        <dbReference type="ARBA" id="ARBA00022763"/>
    </source>
</evidence>
<comment type="cofactor">
    <cofactor evidence="1">
        <name>Mg(2+)</name>
        <dbReference type="ChEBI" id="CHEBI:18420"/>
    </cofactor>
</comment>
<evidence type="ECO:0000256" key="21">
    <source>
        <dbReference type="ARBA" id="ARBA00049244"/>
    </source>
</evidence>
<evidence type="ECO:0000256" key="10">
    <source>
        <dbReference type="ARBA" id="ARBA00022705"/>
    </source>
</evidence>
<dbReference type="PANTHER" id="PTHR36928">
    <property type="entry name" value="PHOSPHATASE YCDX-RELATED"/>
    <property type="match status" value="1"/>
</dbReference>
<evidence type="ECO:0000256" key="1">
    <source>
        <dbReference type="ARBA" id="ARBA00001946"/>
    </source>
</evidence>
<dbReference type="CDD" id="cd00141">
    <property type="entry name" value="NT_POLXc"/>
    <property type="match status" value="1"/>
</dbReference>
<evidence type="ECO:0000256" key="2">
    <source>
        <dbReference type="ARBA" id="ARBA00004496"/>
    </source>
</evidence>
<evidence type="ECO:0000256" key="3">
    <source>
        <dbReference type="ARBA" id="ARBA00012417"/>
    </source>
</evidence>
<dbReference type="Gene3D" id="3.20.20.140">
    <property type="entry name" value="Metal-dependent hydrolases"/>
    <property type="match status" value="1"/>
</dbReference>
<dbReference type="EMBL" id="MHMH01000018">
    <property type="protein sequence ID" value="OGZ24163.1"/>
    <property type="molecule type" value="Genomic_DNA"/>
</dbReference>
<dbReference type="InterPro" id="IPR003141">
    <property type="entry name" value="Pol/His_phosphatase_N"/>
</dbReference>
<keyword evidence="9" id="KW-0548">Nucleotidyltransferase</keyword>
<dbReference type="PRINTS" id="PR00870">
    <property type="entry name" value="DNAPOLXBETA"/>
</dbReference>
<proteinExistence type="predicted"/>
<keyword evidence="8" id="KW-0808">Transferase</keyword>
<comment type="catalytic activity">
    <reaction evidence="18">
        <text>2'-deoxyribonucleotide-(2'-deoxyribose 5'-phosphate)-2'-deoxyribonucleotide-DNA = a 3'-end 2'-deoxyribonucleotide-(2,3-dehydro-2,3-deoxyribose 5'-phosphate)-DNA + a 5'-end 5'-phospho-2'-deoxyribonucleoside-DNA + H(+)</text>
        <dbReference type="Rhea" id="RHEA:66592"/>
        <dbReference type="Rhea" id="RHEA-COMP:13180"/>
        <dbReference type="Rhea" id="RHEA-COMP:16897"/>
        <dbReference type="Rhea" id="RHEA-COMP:17067"/>
        <dbReference type="ChEBI" id="CHEBI:15378"/>
        <dbReference type="ChEBI" id="CHEBI:136412"/>
        <dbReference type="ChEBI" id="CHEBI:157695"/>
        <dbReference type="ChEBI" id="CHEBI:167181"/>
        <dbReference type="EC" id="4.2.99.18"/>
    </reaction>
</comment>
<organism evidence="25 26">
    <name type="scientific">Candidatus Nealsonbacteria bacterium RIFCSPLOWO2_01_FULL_43_32</name>
    <dbReference type="NCBI Taxonomy" id="1801672"/>
    <lineage>
        <taxon>Bacteria</taxon>
        <taxon>Candidatus Nealsoniibacteriota</taxon>
    </lineage>
</organism>
<keyword evidence="12" id="KW-0832">Ubl conjugation</keyword>
<dbReference type="GO" id="GO:0005829">
    <property type="term" value="C:cytosol"/>
    <property type="evidence" value="ECO:0007669"/>
    <property type="project" value="TreeGrafter"/>
</dbReference>
<dbReference type="Gene3D" id="3.30.210.10">
    <property type="entry name" value="DNA polymerase, thumb domain"/>
    <property type="match status" value="1"/>
</dbReference>
<dbReference type="Pfam" id="PF02811">
    <property type="entry name" value="PHP"/>
    <property type="match status" value="1"/>
</dbReference>
<keyword evidence="14" id="KW-0915">Sodium</keyword>
<name>A0A1G2EED9_9BACT</name>
<dbReference type="InterPro" id="IPR003583">
    <property type="entry name" value="Hlx-hairpin-Hlx_DNA-bd_motif"/>
</dbReference>
<dbReference type="EC" id="2.7.7.7" evidence="3"/>
<dbReference type="Pfam" id="PF14520">
    <property type="entry name" value="HHH_5"/>
    <property type="match status" value="1"/>
</dbReference>
<comment type="catalytic activity">
    <reaction evidence="19">
        <text>a 5'-end 2'-deoxyribose-2'-deoxyribonucleotide-DNA = (2E,4S)-4-hydroxypenten-2-al-5-phosphate + a 5'-end 5'-phospho-2'-deoxyribonucleoside-DNA + H(+)</text>
        <dbReference type="Rhea" id="RHEA:76255"/>
        <dbReference type="Rhea" id="RHEA-COMP:13180"/>
        <dbReference type="Rhea" id="RHEA-COMP:18657"/>
        <dbReference type="ChEBI" id="CHEBI:15378"/>
        <dbReference type="ChEBI" id="CHEBI:136412"/>
        <dbReference type="ChEBI" id="CHEBI:195194"/>
        <dbReference type="ChEBI" id="CHEBI:195195"/>
    </reaction>
</comment>
<dbReference type="InterPro" id="IPR010996">
    <property type="entry name" value="HHH_MUS81"/>
</dbReference>
<evidence type="ECO:0000256" key="13">
    <source>
        <dbReference type="ARBA" id="ARBA00022932"/>
    </source>
</evidence>
<dbReference type="GO" id="GO:0140078">
    <property type="term" value="F:class I DNA-(apurinic or apyrimidinic site) endonuclease activity"/>
    <property type="evidence" value="ECO:0007669"/>
    <property type="project" value="UniProtKB-EC"/>
</dbReference>
<dbReference type="GO" id="GO:0006281">
    <property type="term" value="P:DNA repair"/>
    <property type="evidence" value="ECO:0007669"/>
    <property type="project" value="UniProtKB-KW"/>
</dbReference>
<dbReference type="InterPro" id="IPR002054">
    <property type="entry name" value="DNA-dir_DNA_pol_X"/>
</dbReference>
<evidence type="ECO:0000313" key="26">
    <source>
        <dbReference type="Proteomes" id="UP000178647"/>
    </source>
</evidence>
<dbReference type="Gene3D" id="1.10.150.110">
    <property type="entry name" value="DNA polymerase beta, N-terminal domain-like"/>
    <property type="match status" value="1"/>
</dbReference>
<keyword evidence="7" id="KW-0237">DNA synthesis</keyword>
<dbReference type="SUPFAM" id="SSF47802">
    <property type="entry name" value="DNA polymerase beta, N-terminal domain-like"/>
    <property type="match status" value="1"/>
</dbReference>
<dbReference type="InterPro" id="IPR022311">
    <property type="entry name" value="PolX-like"/>
</dbReference>
<dbReference type="CDD" id="cd07436">
    <property type="entry name" value="PHP_PolX"/>
    <property type="match status" value="1"/>
</dbReference>
<evidence type="ECO:0000256" key="9">
    <source>
        <dbReference type="ARBA" id="ARBA00022695"/>
    </source>
</evidence>
<comment type="subcellular location">
    <subcellularLocation>
        <location evidence="2">Cytoplasm</location>
    </subcellularLocation>
</comment>
<comment type="caution">
    <text evidence="25">The sequence shown here is derived from an EMBL/GenBank/DDBJ whole genome shotgun (WGS) entry which is preliminary data.</text>
</comment>
<evidence type="ECO:0000313" key="25">
    <source>
        <dbReference type="EMBL" id="OGZ24163.1"/>
    </source>
</evidence>
<evidence type="ECO:0000259" key="24">
    <source>
        <dbReference type="SMART" id="SM00483"/>
    </source>
</evidence>
<keyword evidence="10" id="KW-0235">DNA replication</keyword>
<evidence type="ECO:0000256" key="18">
    <source>
        <dbReference type="ARBA" id="ARBA00044632"/>
    </source>
</evidence>
<dbReference type="Gene3D" id="3.30.460.10">
    <property type="entry name" value="Beta Polymerase, domain 2"/>
    <property type="match status" value="1"/>
</dbReference>
<dbReference type="Proteomes" id="UP000178647">
    <property type="component" value="Unassembled WGS sequence"/>
</dbReference>
<dbReference type="InterPro" id="IPR037160">
    <property type="entry name" value="DNA_Pol_thumb_sf"/>
</dbReference>
<dbReference type="InterPro" id="IPR002008">
    <property type="entry name" value="DNA_pol_X_beta-like"/>
</dbReference>
<evidence type="ECO:0000256" key="4">
    <source>
        <dbReference type="ARBA" id="ARBA00012720"/>
    </source>
</evidence>
<dbReference type="SUPFAM" id="SSF81301">
    <property type="entry name" value="Nucleotidyltransferase"/>
    <property type="match status" value="1"/>
</dbReference>
<dbReference type="GO" id="GO:0003677">
    <property type="term" value="F:DNA binding"/>
    <property type="evidence" value="ECO:0007669"/>
    <property type="project" value="InterPro"/>
</dbReference>
<dbReference type="GO" id="GO:0003887">
    <property type="term" value="F:DNA-directed DNA polymerase activity"/>
    <property type="evidence" value="ECO:0007669"/>
    <property type="project" value="UniProtKB-KW"/>
</dbReference>
<feature type="domain" description="DNA-directed DNA polymerase X" evidence="24">
    <location>
        <begin position="1"/>
        <end position="315"/>
    </location>
</feature>
<dbReference type="Gene3D" id="1.10.150.20">
    <property type="entry name" value="5' to 3' exonuclease, C-terminal subdomain"/>
    <property type="match status" value="1"/>
</dbReference>
<dbReference type="InterPro" id="IPR016195">
    <property type="entry name" value="Pol/histidinol_Pase-like"/>
</dbReference>
<dbReference type="SMART" id="SM00278">
    <property type="entry name" value="HhH1"/>
    <property type="match status" value="3"/>
</dbReference>
<evidence type="ECO:0000259" key="23">
    <source>
        <dbReference type="SMART" id="SM00481"/>
    </source>
</evidence>
<feature type="domain" description="Helix-hairpin-helix DNA-binding motif class 1" evidence="22">
    <location>
        <begin position="53"/>
        <end position="72"/>
    </location>
</feature>
<dbReference type="InterPro" id="IPR043519">
    <property type="entry name" value="NT_sf"/>
</dbReference>
<keyword evidence="13" id="KW-0239">DNA-directed DNA polymerase</keyword>
<feature type="domain" description="Helix-hairpin-helix DNA-binding motif class 1" evidence="22">
    <location>
        <begin position="93"/>
        <end position="112"/>
    </location>
</feature>
<evidence type="ECO:0000256" key="20">
    <source>
        <dbReference type="ARBA" id="ARBA00045548"/>
    </source>
</evidence>
<dbReference type="SMART" id="SM00483">
    <property type="entry name" value="POLXc"/>
    <property type="match status" value="1"/>
</dbReference>
<dbReference type="STRING" id="1801672.A2896_02825"/>
<protein>
    <recommendedName>
        <fullName evidence="5">DNA polymerase beta</fullName>
        <ecNumber evidence="3">2.7.7.7</ecNumber>
        <ecNumber evidence="4">4.2.99.18</ecNumber>
    </recommendedName>
    <alternativeName>
        <fullName evidence="16">5'-deoxyribose-phosphate lyase</fullName>
    </alternativeName>
    <alternativeName>
        <fullName evidence="17">AP lyase</fullName>
    </alternativeName>
</protein>
<feature type="domain" description="Polymerase/histidinol phosphatase N-terminal" evidence="23">
    <location>
        <begin position="339"/>
        <end position="422"/>
    </location>
</feature>
<dbReference type="InterPro" id="IPR050243">
    <property type="entry name" value="PHP_phosphatase"/>
</dbReference>
<evidence type="ECO:0000256" key="6">
    <source>
        <dbReference type="ARBA" id="ARBA00022481"/>
    </source>
</evidence>
<reference evidence="25 26" key="1">
    <citation type="journal article" date="2016" name="Nat. Commun.">
        <title>Thousands of microbial genomes shed light on interconnected biogeochemical processes in an aquifer system.</title>
        <authorList>
            <person name="Anantharaman K."/>
            <person name="Brown C.T."/>
            <person name="Hug L.A."/>
            <person name="Sharon I."/>
            <person name="Castelle C.J."/>
            <person name="Probst A.J."/>
            <person name="Thomas B.C."/>
            <person name="Singh A."/>
            <person name="Wilkins M.J."/>
            <person name="Karaoz U."/>
            <person name="Brodie E.L."/>
            <person name="Williams K.H."/>
            <person name="Hubbard S.S."/>
            <person name="Banfield J.F."/>
        </authorList>
    </citation>
    <scope>NUCLEOTIDE SEQUENCE [LARGE SCALE GENOMIC DNA]</scope>
</reference>
<evidence type="ECO:0000256" key="8">
    <source>
        <dbReference type="ARBA" id="ARBA00022679"/>
    </source>
</evidence>
<evidence type="ECO:0000256" key="12">
    <source>
        <dbReference type="ARBA" id="ARBA00022843"/>
    </source>
</evidence>
<evidence type="ECO:0000256" key="16">
    <source>
        <dbReference type="ARBA" id="ARBA00035717"/>
    </source>
</evidence>
<dbReference type="InterPro" id="IPR004013">
    <property type="entry name" value="PHP_dom"/>
</dbReference>
<keyword evidence="15" id="KW-0234">DNA repair</keyword>
<comment type="catalytic activity">
    <reaction evidence="21">
        <text>DNA(n) + a 2'-deoxyribonucleoside 5'-triphosphate = DNA(n+1) + diphosphate</text>
        <dbReference type="Rhea" id="RHEA:22508"/>
        <dbReference type="Rhea" id="RHEA-COMP:17339"/>
        <dbReference type="Rhea" id="RHEA-COMP:17340"/>
        <dbReference type="ChEBI" id="CHEBI:33019"/>
        <dbReference type="ChEBI" id="CHEBI:61560"/>
        <dbReference type="ChEBI" id="CHEBI:173112"/>
        <dbReference type="EC" id="2.7.7.7"/>
    </reaction>
</comment>
<dbReference type="AlphaFoldDB" id="A0A1G2EED9"/>
<accession>A0A1G2EED9</accession>
<dbReference type="GO" id="GO:0042578">
    <property type="term" value="F:phosphoric ester hydrolase activity"/>
    <property type="evidence" value="ECO:0007669"/>
    <property type="project" value="TreeGrafter"/>
</dbReference>
<comment type="function">
    <text evidence="20">Repair polymerase that plays a key role in base-excision repair. During this process, the damaged base is excised by specific DNA glycosylases, the DNA backbone is nicked at the abasic site by an apurinic/apyrimidic (AP) endonuclease, and POLB removes 5'-deoxyribose-phosphate from the preincised AP site acting as a 5'-deoxyribose-phosphate lyase (5'-dRP lyase); through its DNA polymerase activity, it adds one nucleotide to the 3' end of the arising single-nucleotide gap. Conducts 'gap-filling' DNA synthesis in a stepwise distributive fashion rather than in a processive fashion as for other DNA polymerases. It is also able to cleave sugar-phosphate bonds 3' to an intact AP site, acting as an AP lyase.</text>
</comment>
<dbReference type="Pfam" id="PF14791">
    <property type="entry name" value="DNA_pol_B_thumb"/>
    <property type="match status" value="1"/>
</dbReference>
<evidence type="ECO:0000256" key="5">
    <source>
        <dbReference type="ARBA" id="ARBA00020020"/>
    </source>
</evidence>
<evidence type="ECO:0000256" key="19">
    <source>
        <dbReference type="ARBA" id="ARBA00044678"/>
    </source>
</evidence>
<gene>
    <name evidence="25" type="ORF">A2896_02825</name>
</gene>
<dbReference type="EC" id="4.2.99.18" evidence="4"/>
<keyword evidence="6" id="KW-0488">Methylation</keyword>
<dbReference type="GO" id="GO:0008270">
    <property type="term" value="F:zinc ion binding"/>
    <property type="evidence" value="ECO:0007669"/>
    <property type="project" value="TreeGrafter"/>
</dbReference>
<evidence type="ECO:0000256" key="15">
    <source>
        <dbReference type="ARBA" id="ARBA00023204"/>
    </source>
</evidence>
<evidence type="ECO:0000256" key="7">
    <source>
        <dbReference type="ARBA" id="ARBA00022634"/>
    </source>
</evidence>